<keyword evidence="2" id="KW-1133">Transmembrane helix</keyword>
<dbReference type="PANTHER" id="PTHR43849:SF2">
    <property type="entry name" value="BLL3936 PROTEIN"/>
    <property type="match status" value="1"/>
</dbReference>
<keyword evidence="1" id="KW-0997">Cell inner membrane</keyword>
<feature type="transmembrane region" description="Helical" evidence="2">
    <location>
        <begin position="42"/>
        <end position="64"/>
    </location>
</feature>
<keyword evidence="2" id="KW-0472">Membrane</keyword>
<name>A0ABS7NDM9_9RHOB</name>
<feature type="transmembrane region" description="Helical" evidence="2">
    <location>
        <begin position="129"/>
        <end position="150"/>
    </location>
</feature>
<comment type="function">
    <text evidence="1">Part of the tripartite ATP-independent periplasmic (TRAP) transport system.</text>
</comment>
<evidence type="ECO:0000256" key="2">
    <source>
        <dbReference type="SAM" id="Phobius"/>
    </source>
</evidence>
<feature type="transmembrane region" description="Helical" evidence="2">
    <location>
        <begin position="533"/>
        <end position="551"/>
    </location>
</feature>
<evidence type="ECO:0000313" key="5">
    <source>
        <dbReference type="Proteomes" id="UP000766629"/>
    </source>
</evidence>
<dbReference type="Pfam" id="PF06808">
    <property type="entry name" value="DctM"/>
    <property type="match status" value="1"/>
</dbReference>
<dbReference type="Proteomes" id="UP000766629">
    <property type="component" value="Unassembled WGS sequence"/>
</dbReference>
<evidence type="ECO:0000259" key="3">
    <source>
        <dbReference type="Pfam" id="PF06808"/>
    </source>
</evidence>
<evidence type="ECO:0000313" key="4">
    <source>
        <dbReference type="EMBL" id="MBY6139320.1"/>
    </source>
</evidence>
<dbReference type="EMBL" id="JAHVJA010000002">
    <property type="protein sequence ID" value="MBY6139320.1"/>
    <property type="molecule type" value="Genomic_DNA"/>
</dbReference>
<feature type="transmembrane region" description="Helical" evidence="2">
    <location>
        <begin position="558"/>
        <end position="579"/>
    </location>
</feature>
<dbReference type="InterPro" id="IPR010656">
    <property type="entry name" value="DctM"/>
</dbReference>
<dbReference type="InterPro" id="IPR011853">
    <property type="entry name" value="TRAP_DctM-Dct_fused"/>
</dbReference>
<keyword evidence="1" id="KW-1003">Cell membrane</keyword>
<evidence type="ECO:0000256" key="1">
    <source>
        <dbReference type="RuleBase" id="RU369079"/>
    </source>
</evidence>
<comment type="subcellular location">
    <subcellularLocation>
        <location evidence="1">Cell inner membrane</location>
        <topology evidence="1">Multi-pass membrane protein</topology>
    </subcellularLocation>
</comment>
<protein>
    <submittedName>
        <fullName evidence="4">TRAP transporter fused permease subunit</fullName>
    </submittedName>
</protein>
<feature type="domain" description="TRAP C4-dicarboxylate transport system permease DctM subunit" evidence="3">
    <location>
        <begin position="116"/>
        <end position="551"/>
    </location>
</feature>
<feature type="transmembrane region" description="Helical" evidence="2">
    <location>
        <begin position="297"/>
        <end position="322"/>
    </location>
</feature>
<feature type="transmembrane region" description="Helical" evidence="2">
    <location>
        <begin position="367"/>
        <end position="385"/>
    </location>
</feature>
<organism evidence="4 5">
    <name type="scientific">Leisingera daeponensis</name>
    <dbReference type="NCBI Taxonomy" id="405746"/>
    <lineage>
        <taxon>Bacteria</taxon>
        <taxon>Pseudomonadati</taxon>
        <taxon>Pseudomonadota</taxon>
        <taxon>Alphaproteobacteria</taxon>
        <taxon>Rhodobacterales</taxon>
        <taxon>Roseobacteraceae</taxon>
        <taxon>Leisingera</taxon>
    </lineage>
</organism>
<dbReference type="NCBIfam" id="TIGR02123">
    <property type="entry name" value="TRAP_fused"/>
    <property type="match status" value="1"/>
</dbReference>
<feature type="transmembrane region" description="Helical" evidence="2">
    <location>
        <begin position="447"/>
        <end position="479"/>
    </location>
</feature>
<comment type="caution">
    <text evidence="4">The sequence shown here is derived from an EMBL/GenBank/DDBJ whole genome shotgun (WGS) entry which is preliminary data.</text>
</comment>
<feature type="transmembrane region" description="Helical" evidence="2">
    <location>
        <begin position="343"/>
        <end position="361"/>
    </location>
</feature>
<feature type="transmembrane region" description="Helical" evidence="2">
    <location>
        <begin position="102"/>
        <end position="122"/>
    </location>
</feature>
<keyword evidence="5" id="KW-1185">Reference proteome</keyword>
<feature type="transmembrane region" description="Helical" evidence="2">
    <location>
        <begin position="170"/>
        <end position="197"/>
    </location>
</feature>
<feature type="transmembrane region" description="Helical" evidence="2">
    <location>
        <begin position="591"/>
        <end position="619"/>
    </location>
</feature>
<feature type="transmembrane region" description="Helical" evidence="2">
    <location>
        <begin position="71"/>
        <end position="90"/>
    </location>
</feature>
<keyword evidence="2" id="KW-0812">Transmembrane</keyword>
<gene>
    <name evidence="4" type="ORF">KUV26_07700</name>
</gene>
<feature type="transmembrane region" description="Helical" evidence="2">
    <location>
        <begin position="17"/>
        <end position="36"/>
    </location>
</feature>
<sequence>MTVQVTGQRDGVGNQRLVLKVFALCVVAYHLYAVQFGAPSVMLFRSSHVSMYVALIFLAYNAFLGREDGRIPWLDFGLAFLAILPAAYIHLEHDRLQDRYPYITALEPLDWAMGILMLVLVVEACRRALGWTLPIMLAVFVLHAFFGPYFPGVLQQPAITPERFLDHSFLTTAGLYGSITGLSATYVLMFVMFGAVLDKARGGELFMHLSALLTGKMRGGPGKAAVISSGLFGSLSGSAVANVYATGSFTIPLMIRNGFNPRFAAAVEAVASSSGQLVPPIMGSAAFLIADFTSTPYVGVLSAALIPAILYLFAVFLMVHLEALRMGLATMEPSLVQRAREEVLDYIHMLLPLAVIIYLLLERHSPFNAAYWAMLTTFVLAQLRARTRMSLRDISDALEFGGRTIAPIAAALFIAGLIISTIELTGLGLRFTSLLLSISGGELTITLILVMISCIIMGMGLPTAAAYTIVAIFAAPALIKLGVQPLAAHFFVFYYAILSAITPPIAVAAYAAASIAGGTSLQATGFTAMRLGAAAYLTPFVIVANPALLMIGDPLQIVLAAATAIIGIVSLAACVQGWLIGALTVIQRGLLAVSAVLLLLGSWETDLAGIALLAGIAAWQKVRSPRQIEKSNRGAHAYDG</sequence>
<accession>A0ABS7NDM9</accession>
<dbReference type="RefSeq" id="WP_222507917.1">
    <property type="nucleotide sequence ID" value="NZ_JAHVJA010000002.1"/>
</dbReference>
<feature type="transmembrane region" description="Helical" evidence="2">
    <location>
        <begin position="405"/>
        <end position="427"/>
    </location>
</feature>
<dbReference type="PANTHER" id="PTHR43849">
    <property type="entry name" value="BLL3936 PROTEIN"/>
    <property type="match status" value="1"/>
</dbReference>
<proteinExistence type="predicted"/>
<reference evidence="4 5" key="1">
    <citation type="submission" date="2021-06" db="EMBL/GenBank/DDBJ databases">
        <title>50 bacteria genomes isolated from Dapeng, Shenzhen, China.</title>
        <authorList>
            <person name="Zheng W."/>
            <person name="Yu S."/>
            <person name="Huang Y."/>
        </authorList>
    </citation>
    <scope>NUCLEOTIDE SEQUENCE [LARGE SCALE GENOMIC DNA]</scope>
    <source>
        <strain evidence="4 5">DP1N14-2</strain>
    </source>
</reference>
<feature type="transmembrane region" description="Helical" evidence="2">
    <location>
        <begin position="491"/>
        <end position="513"/>
    </location>
</feature>
<keyword evidence="1" id="KW-0813">Transport</keyword>